<dbReference type="InterPro" id="IPR043594">
    <property type="entry name" value="HMGL"/>
</dbReference>
<keyword evidence="3 6" id="KW-0456">Lyase</keyword>
<reference evidence="6 7" key="1">
    <citation type="submission" date="2014-12" db="EMBL/GenBank/DDBJ databases">
        <title>Genome assembly of Enhygromyxa salina DSM 15201.</title>
        <authorList>
            <person name="Sharma G."/>
            <person name="Subramanian S."/>
        </authorList>
    </citation>
    <scope>NUCLEOTIDE SEQUENCE [LARGE SCALE GENOMIC DNA]</scope>
    <source>
        <strain evidence="6 7">DSM 15201</strain>
    </source>
</reference>
<evidence type="ECO:0000256" key="1">
    <source>
        <dbReference type="ARBA" id="ARBA00009405"/>
    </source>
</evidence>
<dbReference type="InterPro" id="IPR013785">
    <property type="entry name" value="Aldolase_TIM"/>
</dbReference>
<dbReference type="Pfam" id="PF00682">
    <property type="entry name" value="HMGL-like"/>
    <property type="match status" value="1"/>
</dbReference>
<organism evidence="6 7">
    <name type="scientific">Enhygromyxa salina</name>
    <dbReference type="NCBI Taxonomy" id="215803"/>
    <lineage>
        <taxon>Bacteria</taxon>
        <taxon>Pseudomonadati</taxon>
        <taxon>Myxococcota</taxon>
        <taxon>Polyangia</taxon>
        <taxon>Nannocystales</taxon>
        <taxon>Nannocystaceae</taxon>
        <taxon>Enhygromyxa</taxon>
    </lineage>
</organism>
<name>A0A0C2DCG5_9BACT</name>
<protein>
    <submittedName>
        <fullName evidence="6">Hydroxymethylglutaryl-CoA lyase</fullName>
    </submittedName>
</protein>
<dbReference type="EMBL" id="JMCC02000025">
    <property type="protein sequence ID" value="KIG17407.1"/>
    <property type="molecule type" value="Genomic_DNA"/>
</dbReference>
<evidence type="ECO:0000256" key="3">
    <source>
        <dbReference type="ARBA" id="ARBA00023239"/>
    </source>
</evidence>
<dbReference type="PANTHER" id="PTHR42738">
    <property type="entry name" value="HYDROXYMETHYLGLUTARYL-COA LYASE"/>
    <property type="match status" value="1"/>
</dbReference>
<evidence type="ECO:0000256" key="2">
    <source>
        <dbReference type="ARBA" id="ARBA00022723"/>
    </source>
</evidence>
<evidence type="ECO:0000259" key="5">
    <source>
        <dbReference type="PROSITE" id="PS50991"/>
    </source>
</evidence>
<dbReference type="SUPFAM" id="SSF51569">
    <property type="entry name" value="Aldolase"/>
    <property type="match status" value="1"/>
</dbReference>
<dbReference type="GO" id="GO:0004419">
    <property type="term" value="F:hydroxymethylglutaryl-CoA lyase activity"/>
    <property type="evidence" value="ECO:0007669"/>
    <property type="project" value="TreeGrafter"/>
</dbReference>
<feature type="compositionally biased region" description="Low complexity" evidence="4">
    <location>
        <begin position="14"/>
        <end position="29"/>
    </location>
</feature>
<accession>A0A0C2DCG5</accession>
<dbReference type="GO" id="GO:0046872">
    <property type="term" value="F:metal ion binding"/>
    <property type="evidence" value="ECO:0007669"/>
    <property type="project" value="UniProtKB-KW"/>
</dbReference>
<dbReference type="FunFam" id="3.20.20.70:FF:000071">
    <property type="entry name" value="Hydroxymethylglutaryl-CoA lyase"/>
    <property type="match status" value="1"/>
</dbReference>
<evidence type="ECO:0000313" key="6">
    <source>
        <dbReference type="EMBL" id="KIG17407.1"/>
    </source>
</evidence>
<comment type="similarity">
    <text evidence="1">Belongs to the HMG-CoA lyase family.</text>
</comment>
<dbReference type="Proteomes" id="UP000031599">
    <property type="component" value="Unassembled WGS sequence"/>
</dbReference>
<evidence type="ECO:0000256" key="4">
    <source>
        <dbReference type="SAM" id="MobiDB-lite"/>
    </source>
</evidence>
<dbReference type="PANTHER" id="PTHR42738:SF7">
    <property type="entry name" value="HYDROXYMETHYLGLUTARYL-COA LYASE"/>
    <property type="match status" value="1"/>
</dbReference>
<feature type="region of interest" description="Disordered" evidence="4">
    <location>
        <begin position="1"/>
        <end position="43"/>
    </location>
</feature>
<dbReference type="AlphaFoldDB" id="A0A0C2DCG5"/>
<dbReference type="GO" id="GO:0046951">
    <property type="term" value="P:ketone body biosynthetic process"/>
    <property type="evidence" value="ECO:0007669"/>
    <property type="project" value="TreeGrafter"/>
</dbReference>
<evidence type="ECO:0000313" key="7">
    <source>
        <dbReference type="Proteomes" id="UP000031599"/>
    </source>
</evidence>
<dbReference type="Gene3D" id="3.20.20.70">
    <property type="entry name" value="Aldolase class I"/>
    <property type="match status" value="1"/>
</dbReference>
<comment type="caution">
    <text evidence="6">The sequence shown here is derived from an EMBL/GenBank/DDBJ whole genome shotgun (WGS) entry which is preliminary data.</text>
</comment>
<dbReference type="CDD" id="cd07938">
    <property type="entry name" value="DRE_TIM_HMGL"/>
    <property type="match status" value="1"/>
</dbReference>
<dbReference type="NCBIfam" id="NF004283">
    <property type="entry name" value="PRK05692.1"/>
    <property type="match status" value="1"/>
</dbReference>
<feature type="domain" description="Pyruvate carboxyltransferase" evidence="5">
    <location>
        <begin position="60"/>
        <end position="328"/>
    </location>
</feature>
<gene>
    <name evidence="6" type="ORF">DB30_03326</name>
</gene>
<dbReference type="InterPro" id="IPR000891">
    <property type="entry name" value="PYR_CT"/>
</dbReference>
<keyword evidence="2" id="KW-0479">Metal-binding</keyword>
<dbReference type="PROSITE" id="PS50991">
    <property type="entry name" value="PYR_CT"/>
    <property type="match status" value="1"/>
</dbReference>
<dbReference type="GO" id="GO:0006552">
    <property type="term" value="P:L-leucine catabolic process"/>
    <property type="evidence" value="ECO:0007669"/>
    <property type="project" value="TreeGrafter"/>
</dbReference>
<sequence length="361" mass="38857">MSETQTPLHAQRVSQAHTQAPAQAPTQSQGREQVDRGDAAGASSSRDWFSHMFDALPHDVDIYEVGPRDGLQNEKTVLPVETKLAMIESLVDAGIRRIEITSFVNPRWIPALADHMEVATRLRRREGVRYSALVPNMRGLDSATRAGMDEIAIFMAASETHNRKNINKSTHKALETYAEVVREAMDRGMAVRGYVSCVYGCPYEDQVPYENVEYVSKALVDLGVYELSLGDTIGVGTPRQVAGILQGLLGAGLSYDQLAVHFHDTRGTALANTTVALQLGIRTIDSSLGGLGGCPYAPGASGNVATEDVVYLLDGMGIRSGVELDRLPAISVEIGAKLGRELPSKYTKAYVGACAKSGVPV</sequence>
<proteinExistence type="inferred from homology"/>